<evidence type="ECO:0000313" key="2">
    <source>
        <dbReference type="EMBL" id="XCN74862.1"/>
    </source>
</evidence>
<feature type="signal peptide" evidence="1">
    <location>
        <begin position="1"/>
        <end position="31"/>
    </location>
</feature>
<keyword evidence="1" id="KW-0732">Signal</keyword>
<evidence type="ECO:0000256" key="1">
    <source>
        <dbReference type="SAM" id="SignalP"/>
    </source>
</evidence>
<feature type="chain" id="PRO_5043941751" description="Nickel transport protein" evidence="1">
    <location>
        <begin position="32"/>
        <end position="119"/>
    </location>
</feature>
<reference evidence="2" key="2">
    <citation type="submission" date="2024-06" db="EMBL/GenBank/DDBJ databases">
        <authorList>
            <person name="Plum-Jensen L.E."/>
            <person name="Schramm A."/>
            <person name="Marshall I.P.G."/>
        </authorList>
    </citation>
    <scope>NUCLEOTIDE SEQUENCE</scope>
    <source>
        <strain evidence="2">Rat1</strain>
    </source>
</reference>
<name>A0AAU8LZZ8_9BACT</name>
<accession>A0AAU8LZZ8</accession>
<organism evidence="2">
    <name type="scientific">Candidatus Electrothrix aestuarii</name>
    <dbReference type="NCBI Taxonomy" id="3062594"/>
    <lineage>
        <taxon>Bacteria</taxon>
        <taxon>Pseudomonadati</taxon>
        <taxon>Thermodesulfobacteriota</taxon>
        <taxon>Desulfobulbia</taxon>
        <taxon>Desulfobulbales</taxon>
        <taxon>Desulfobulbaceae</taxon>
        <taxon>Candidatus Electrothrix</taxon>
    </lineage>
</organism>
<protein>
    <recommendedName>
        <fullName evidence="3">Nickel transport protein</fullName>
    </recommendedName>
</protein>
<dbReference type="AlphaFoldDB" id="A0AAU8LZZ8"/>
<gene>
    <name evidence="2" type="ORF">Q3M24_09010</name>
</gene>
<sequence length="119" mass="13267">MLKTQTIKQAALLLAATMLVLSFAASAFAHATTLWCYVENNRVYVEGFFMGGKKVQNGKVIVLNNKDEKILEGATDKEGKFDFEPPYQGDMTILLKVDQAHDADFELTEQDFLDAAETE</sequence>
<evidence type="ECO:0008006" key="3">
    <source>
        <dbReference type="Google" id="ProtNLM"/>
    </source>
</evidence>
<dbReference type="EMBL" id="CP159373">
    <property type="protein sequence ID" value="XCN74862.1"/>
    <property type="molecule type" value="Genomic_DNA"/>
</dbReference>
<dbReference type="KEGG" id="eaj:Q3M24_09010"/>
<proteinExistence type="predicted"/>
<reference evidence="2" key="1">
    <citation type="journal article" date="2024" name="Syst. Appl. Microbiol.">
        <title>First single-strain enrichments of Electrothrix cable bacteria, description of E. aestuarii sp. nov. and E. rattekaaiensis sp. nov., and proposal of a cable bacteria taxonomy following the rules of the SeqCode.</title>
        <authorList>
            <person name="Plum-Jensen L.E."/>
            <person name="Schramm A."/>
            <person name="Marshall I.P.G."/>
        </authorList>
    </citation>
    <scope>NUCLEOTIDE SEQUENCE</scope>
    <source>
        <strain evidence="2">Rat1</strain>
    </source>
</reference>